<gene>
    <name evidence="1" type="ORF">GGI59_004909</name>
</gene>
<accession>A0A7W9CX78</accession>
<evidence type="ECO:0000313" key="2">
    <source>
        <dbReference type="Proteomes" id="UP000528824"/>
    </source>
</evidence>
<organism evidence="1 2">
    <name type="scientific">Rhizobium lentis</name>
    <dbReference type="NCBI Taxonomy" id="1138194"/>
    <lineage>
        <taxon>Bacteria</taxon>
        <taxon>Pseudomonadati</taxon>
        <taxon>Pseudomonadota</taxon>
        <taxon>Alphaproteobacteria</taxon>
        <taxon>Hyphomicrobiales</taxon>
        <taxon>Rhizobiaceae</taxon>
        <taxon>Rhizobium/Agrobacterium group</taxon>
        <taxon>Rhizobium</taxon>
    </lineage>
</organism>
<proteinExistence type="predicted"/>
<dbReference type="EMBL" id="JACHBC010000011">
    <property type="protein sequence ID" value="MBB5563217.1"/>
    <property type="molecule type" value="Genomic_DNA"/>
</dbReference>
<dbReference type="Proteomes" id="UP000528824">
    <property type="component" value="Unassembled WGS sequence"/>
</dbReference>
<name>A0A7W9CX78_9HYPH</name>
<comment type="caution">
    <text evidence="1">The sequence shown here is derived from an EMBL/GenBank/DDBJ whole genome shotgun (WGS) entry which is preliminary data.</text>
</comment>
<keyword evidence="2" id="KW-1185">Reference proteome</keyword>
<sequence length="56" mass="6223">MAAGLKSLHIFSPQRGKKAHAFRNPEAGEFRDSEVGYFLGVLLRRAVDFNISRSSS</sequence>
<dbReference type="AlphaFoldDB" id="A0A7W9CX78"/>
<evidence type="ECO:0000313" key="1">
    <source>
        <dbReference type="EMBL" id="MBB5563217.1"/>
    </source>
</evidence>
<protein>
    <submittedName>
        <fullName evidence="1">Uncharacterized protein</fullName>
    </submittedName>
</protein>
<dbReference type="RefSeq" id="WP_183918979.1">
    <property type="nucleotide sequence ID" value="NZ_JACHBB010000010.1"/>
</dbReference>
<reference evidence="1 2" key="1">
    <citation type="submission" date="2020-08" db="EMBL/GenBank/DDBJ databases">
        <title>Genomic Encyclopedia of Type Strains, Phase IV (KMG-V): Genome sequencing to study the core and pangenomes of soil and plant-associated prokaryotes.</title>
        <authorList>
            <person name="Whitman W."/>
        </authorList>
    </citation>
    <scope>NUCLEOTIDE SEQUENCE [LARGE SCALE GENOMIC DNA]</scope>
    <source>
        <strain evidence="1 2">SEMIA 4034</strain>
    </source>
</reference>